<keyword evidence="2" id="KW-1185">Reference proteome</keyword>
<dbReference type="OrthoDB" id="1122131at2"/>
<dbReference type="EMBL" id="FQZE01000028">
    <property type="protein sequence ID" value="SHJ74492.1"/>
    <property type="molecule type" value="Genomic_DNA"/>
</dbReference>
<name>A0A1M6LTR3_9BACT</name>
<dbReference type="Proteomes" id="UP000184050">
    <property type="component" value="Unassembled WGS sequence"/>
</dbReference>
<organism evidence="1 2">
    <name type="scientific">Tangfeifania diversioriginum</name>
    <dbReference type="NCBI Taxonomy" id="1168035"/>
    <lineage>
        <taxon>Bacteria</taxon>
        <taxon>Pseudomonadati</taxon>
        <taxon>Bacteroidota</taxon>
        <taxon>Bacteroidia</taxon>
        <taxon>Marinilabiliales</taxon>
        <taxon>Prolixibacteraceae</taxon>
        <taxon>Tangfeifania</taxon>
    </lineage>
</organism>
<dbReference type="AlphaFoldDB" id="A0A1M6LTR3"/>
<dbReference type="RefSeq" id="WP_073171954.1">
    <property type="nucleotide sequence ID" value="NZ_FQZE01000028.1"/>
</dbReference>
<reference evidence="1 2" key="1">
    <citation type="submission" date="2016-11" db="EMBL/GenBank/DDBJ databases">
        <authorList>
            <person name="Jaros S."/>
            <person name="Januszkiewicz K."/>
            <person name="Wedrychowicz H."/>
        </authorList>
    </citation>
    <scope>NUCLEOTIDE SEQUENCE [LARGE SCALE GENOMIC DNA]</scope>
    <source>
        <strain evidence="1 2">DSM 27063</strain>
    </source>
</reference>
<sequence length="77" mass="9385">MKTVQIELNKKQFIKIIKELDENDRFQLYNELKKSLFLKRFNKLLKSAKTDDLTFGEITREVESVRKERFENGRQIY</sequence>
<dbReference type="NCBIfam" id="NF047401">
    <property type="entry name" value="TA_anti_VapB15"/>
    <property type="match status" value="1"/>
</dbReference>
<dbReference type="STRING" id="1168035.SAMN05444280_12826"/>
<accession>A0A1M6LTR3</accession>
<gene>
    <name evidence="1" type="ORF">SAMN05444280_12826</name>
</gene>
<evidence type="ECO:0000313" key="1">
    <source>
        <dbReference type="EMBL" id="SHJ74492.1"/>
    </source>
</evidence>
<proteinExistence type="predicted"/>
<evidence type="ECO:0000313" key="2">
    <source>
        <dbReference type="Proteomes" id="UP000184050"/>
    </source>
</evidence>
<protein>
    <submittedName>
        <fullName evidence="1">Uncharacterized protein</fullName>
    </submittedName>
</protein>